<evidence type="ECO:0000256" key="2">
    <source>
        <dbReference type="SAM" id="Phobius"/>
    </source>
</evidence>
<evidence type="ECO:0000313" key="4">
    <source>
        <dbReference type="Proteomes" id="UP000001307"/>
    </source>
</evidence>
<organism evidence="3">
    <name type="scientific">Oikopleura dioica</name>
    <name type="common">Tunicate</name>
    <dbReference type="NCBI Taxonomy" id="34765"/>
    <lineage>
        <taxon>Eukaryota</taxon>
        <taxon>Metazoa</taxon>
        <taxon>Chordata</taxon>
        <taxon>Tunicata</taxon>
        <taxon>Appendicularia</taxon>
        <taxon>Copelata</taxon>
        <taxon>Oikopleuridae</taxon>
        <taxon>Oikopleura</taxon>
    </lineage>
</organism>
<keyword evidence="2" id="KW-1133">Transmembrane helix</keyword>
<feature type="region of interest" description="Disordered" evidence="1">
    <location>
        <begin position="1"/>
        <end position="24"/>
    </location>
</feature>
<protein>
    <submittedName>
        <fullName evidence="3">Uncharacterized protein</fullName>
    </submittedName>
</protein>
<reference evidence="3" key="1">
    <citation type="journal article" date="2010" name="Science">
        <title>Plasticity of animal genome architecture unmasked by rapid evolution of a pelagic tunicate.</title>
        <authorList>
            <person name="Denoeud F."/>
            <person name="Henriet S."/>
            <person name="Mungpakdee S."/>
            <person name="Aury J.M."/>
            <person name="Da Silva C."/>
            <person name="Brinkmann H."/>
            <person name="Mikhaleva J."/>
            <person name="Olsen L.C."/>
            <person name="Jubin C."/>
            <person name="Canestro C."/>
            <person name="Bouquet J.M."/>
            <person name="Danks G."/>
            <person name="Poulain J."/>
            <person name="Campsteijn C."/>
            <person name="Adamski M."/>
            <person name="Cross I."/>
            <person name="Yadetie F."/>
            <person name="Muffato M."/>
            <person name="Louis A."/>
            <person name="Butcher S."/>
            <person name="Tsagkogeorga G."/>
            <person name="Konrad A."/>
            <person name="Singh S."/>
            <person name="Jensen M.F."/>
            <person name="Cong E.H."/>
            <person name="Eikeseth-Otteraa H."/>
            <person name="Noel B."/>
            <person name="Anthouard V."/>
            <person name="Porcel B.M."/>
            <person name="Kachouri-Lafond R."/>
            <person name="Nishino A."/>
            <person name="Ugolini M."/>
            <person name="Chourrout P."/>
            <person name="Nishida H."/>
            <person name="Aasland R."/>
            <person name="Huzurbazar S."/>
            <person name="Westhof E."/>
            <person name="Delsuc F."/>
            <person name="Lehrach H."/>
            <person name="Reinhardt R."/>
            <person name="Weissenbach J."/>
            <person name="Roy S.W."/>
            <person name="Artiguenave F."/>
            <person name="Postlethwait J.H."/>
            <person name="Manak J.R."/>
            <person name="Thompson E.M."/>
            <person name="Jaillon O."/>
            <person name="Du Pasquier L."/>
            <person name="Boudinot P."/>
            <person name="Liberles D.A."/>
            <person name="Volff J.N."/>
            <person name="Philippe H."/>
            <person name="Lenhard B."/>
            <person name="Roest Crollius H."/>
            <person name="Wincker P."/>
            <person name="Chourrout D."/>
        </authorList>
    </citation>
    <scope>NUCLEOTIDE SEQUENCE [LARGE SCALE GENOMIC DNA]</scope>
</reference>
<dbReference type="EMBL" id="FN653037">
    <property type="protein sequence ID" value="CBY09451.1"/>
    <property type="molecule type" value="Genomic_DNA"/>
</dbReference>
<keyword evidence="4" id="KW-1185">Reference proteome</keyword>
<dbReference type="Proteomes" id="UP000001307">
    <property type="component" value="Unassembled WGS sequence"/>
</dbReference>
<keyword evidence="2" id="KW-0472">Membrane</keyword>
<accession>E4XCX6</accession>
<dbReference type="OrthoDB" id="10379366at2759"/>
<evidence type="ECO:0000313" key="3">
    <source>
        <dbReference type="EMBL" id="CBY09451.1"/>
    </source>
</evidence>
<dbReference type="InParanoid" id="E4XCX6"/>
<sequence length="224" mass="25094">MRIEILAPDEQTARPSFGISSNQLKPDKSNVSIRSGKGLASFMTTLEESEKRCRSNTNLGTIMFTSEGEGNKQSRKSTQFLQSGARLSVNTKKSAVGRKKVNPKGQPAVKLEVKESQAQRLKKIRHRMLYLAGMQYFAIFVASILMVVQGFKAYLASDNENMIGLGPIATGLILIMIPFYCGYLLLAADTMNNRALRKQKKKENKSKFIEEKHSDESLWSNFSF</sequence>
<proteinExistence type="predicted"/>
<dbReference type="AlphaFoldDB" id="E4XCX6"/>
<feature type="transmembrane region" description="Helical" evidence="2">
    <location>
        <begin position="168"/>
        <end position="188"/>
    </location>
</feature>
<name>E4XCX6_OIKDI</name>
<gene>
    <name evidence="3" type="ORF">GSOID_T00008009001</name>
</gene>
<keyword evidence="2" id="KW-0812">Transmembrane</keyword>
<evidence type="ECO:0000256" key="1">
    <source>
        <dbReference type="SAM" id="MobiDB-lite"/>
    </source>
</evidence>
<feature type="transmembrane region" description="Helical" evidence="2">
    <location>
        <begin position="128"/>
        <end position="148"/>
    </location>
</feature>